<evidence type="ECO:0000313" key="2">
    <source>
        <dbReference type="EMBL" id="MPC23214.1"/>
    </source>
</evidence>
<feature type="chain" id="PRO_5022740181" evidence="1">
    <location>
        <begin position="25"/>
        <end position="132"/>
    </location>
</feature>
<dbReference type="EMBL" id="VSRR010001179">
    <property type="protein sequence ID" value="MPC23214.1"/>
    <property type="molecule type" value="Genomic_DNA"/>
</dbReference>
<proteinExistence type="predicted"/>
<sequence>MQGLLYKLVRLLTLFTVLTTFCVASRYPHTPPQHYPHSQSHQIDCGPCAYPSGAGCRKIPHCSTKPVQCGPCERREGNKCVISPDCQSVIITGGCRTCHYPHPNTGKCIRLSPCHDDVFALAPGDVGGDAGR</sequence>
<dbReference type="AlphaFoldDB" id="A0A5B7DQA5"/>
<keyword evidence="3" id="KW-1185">Reference proteome</keyword>
<feature type="signal peptide" evidence="1">
    <location>
        <begin position="1"/>
        <end position="24"/>
    </location>
</feature>
<name>A0A5B7DQA5_PORTR</name>
<reference evidence="2 3" key="1">
    <citation type="submission" date="2019-05" db="EMBL/GenBank/DDBJ databases">
        <title>Another draft genome of Portunus trituberculatus and its Hox gene families provides insights of decapod evolution.</title>
        <authorList>
            <person name="Jeong J.-H."/>
            <person name="Song I."/>
            <person name="Kim S."/>
            <person name="Choi T."/>
            <person name="Kim D."/>
            <person name="Ryu S."/>
            <person name="Kim W."/>
        </authorList>
    </citation>
    <scope>NUCLEOTIDE SEQUENCE [LARGE SCALE GENOMIC DNA]</scope>
    <source>
        <tissue evidence="2">Muscle</tissue>
    </source>
</reference>
<dbReference type="Proteomes" id="UP000324222">
    <property type="component" value="Unassembled WGS sequence"/>
</dbReference>
<organism evidence="2 3">
    <name type="scientific">Portunus trituberculatus</name>
    <name type="common">Swimming crab</name>
    <name type="synonym">Neptunus trituberculatus</name>
    <dbReference type="NCBI Taxonomy" id="210409"/>
    <lineage>
        <taxon>Eukaryota</taxon>
        <taxon>Metazoa</taxon>
        <taxon>Ecdysozoa</taxon>
        <taxon>Arthropoda</taxon>
        <taxon>Crustacea</taxon>
        <taxon>Multicrustacea</taxon>
        <taxon>Malacostraca</taxon>
        <taxon>Eumalacostraca</taxon>
        <taxon>Eucarida</taxon>
        <taxon>Decapoda</taxon>
        <taxon>Pleocyemata</taxon>
        <taxon>Brachyura</taxon>
        <taxon>Eubrachyura</taxon>
        <taxon>Portunoidea</taxon>
        <taxon>Portunidae</taxon>
        <taxon>Portuninae</taxon>
        <taxon>Portunus</taxon>
    </lineage>
</organism>
<accession>A0A5B7DQA5</accession>
<protein>
    <submittedName>
        <fullName evidence="2">Uncharacterized protein</fullName>
    </submittedName>
</protein>
<comment type="caution">
    <text evidence="2">The sequence shown here is derived from an EMBL/GenBank/DDBJ whole genome shotgun (WGS) entry which is preliminary data.</text>
</comment>
<evidence type="ECO:0000313" key="3">
    <source>
        <dbReference type="Proteomes" id="UP000324222"/>
    </source>
</evidence>
<keyword evidence="1" id="KW-0732">Signal</keyword>
<evidence type="ECO:0000256" key="1">
    <source>
        <dbReference type="SAM" id="SignalP"/>
    </source>
</evidence>
<gene>
    <name evidence="2" type="ORF">E2C01_016255</name>
</gene>